<feature type="non-terminal residue" evidence="2">
    <location>
        <position position="1"/>
    </location>
</feature>
<dbReference type="AlphaFoldDB" id="A0A371HZS7"/>
<keyword evidence="3" id="KW-1185">Reference proteome</keyword>
<organism evidence="2 3">
    <name type="scientific">Mucuna pruriens</name>
    <name type="common">Velvet bean</name>
    <name type="synonym">Dolichos pruriens</name>
    <dbReference type="NCBI Taxonomy" id="157652"/>
    <lineage>
        <taxon>Eukaryota</taxon>
        <taxon>Viridiplantae</taxon>
        <taxon>Streptophyta</taxon>
        <taxon>Embryophyta</taxon>
        <taxon>Tracheophyta</taxon>
        <taxon>Spermatophyta</taxon>
        <taxon>Magnoliopsida</taxon>
        <taxon>eudicotyledons</taxon>
        <taxon>Gunneridae</taxon>
        <taxon>Pentapetalae</taxon>
        <taxon>rosids</taxon>
        <taxon>fabids</taxon>
        <taxon>Fabales</taxon>
        <taxon>Fabaceae</taxon>
        <taxon>Papilionoideae</taxon>
        <taxon>50 kb inversion clade</taxon>
        <taxon>NPAAA clade</taxon>
        <taxon>indigoferoid/millettioid clade</taxon>
        <taxon>Phaseoleae</taxon>
        <taxon>Mucuna</taxon>
    </lineage>
</organism>
<dbReference type="Proteomes" id="UP000257109">
    <property type="component" value="Unassembled WGS sequence"/>
</dbReference>
<reference evidence="2" key="1">
    <citation type="submission" date="2018-05" db="EMBL/GenBank/DDBJ databases">
        <title>Draft genome of Mucuna pruriens seed.</title>
        <authorList>
            <person name="Nnadi N.E."/>
            <person name="Vos R."/>
            <person name="Hasami M.H."/>
            <person name="Devisetty U.K."/>
            <person name="Aguiy J.C."/>
        </authorList>
    </citation>
    <scope>NUCLEOTIDE SEQUENCE [LARGE SCALE GENOMIC DNA]</scope>
    <source>
        <strain evidence="2">JCA_2017</strain>
    </source>
</reference>
<comment type="caution">
    <text evidence="2">The sequence shown here is derived from an EMBL/GenBank/DDBJ whole genome shotgun (WGS) entry which is preliminary data.</text>
</comment>
<sequence>MCQRILGFLELEELRLEAYENSRIYKQKVPHKCGVRLQGIASKRYSKVVVPSDACTLRRKVVEKERKWWMKKKKAAKAKRSKLESYMKSSQLRPSPNPLDHPSQDRRHLGQTKGVLAR</sequence>
<feature type="region of interest" description="Disordered" evidence="1">
    <location>
        <begin position="73"/>
        <end position="118"/>
    </location>
</feature>
<evidence type="ECO:0000313" key="2">
    <source>
        <dbReference type="EMBL" id="RDY08296.1"/>
    </source>
</evidence>
<accession>A0A371HZS7</accession>
<evidence type="ECO:0000256" key="1">
    <source>
        <dbReference type="SAM" id="MobiDB-lite"/>
    </source>
</evidence>
<evidence type="ECO:0000313" key="3">
    <source>
        <dbReference type="Proteomes" id="UP000257109"/>
    </source>
</evidence>
<name>A0A371HZS7_MUCPR</name>
<protein>
    <submittedName>
        <fullName evidence="2">Uncharacterized protein</fullName>
    </submittedName>
</protein>
<gene>
    <name evidence="2" type="ORF">CR513_07487</name>
</gene>
<dbReference type="EMBL" id="QJKJ01001302">
    <property type="protein sequence ID" value="RDY08296.1"/>
    <property type="molecule type" value="Genomic_DNA"/>
</dbReference>
<proteinExistence type="predicted"/>